<reference evidence="1 2" key="2">
    <citation type="journal article" date="2010" name="J. Bacteriol.">
        <title>Complete genome sequence of Beijerinckia indica subsp. indica.</title>
        <authorList>
            <person name="Tamas I."/>
            <person name="Dedysh S.N."/>
            <person name="Liesack W."/>
            <person name="Stott M.B."/>
            <person name="Alam M."/>
            <person name="Murrell J.C."/>
            <person name="Dunfield P.F."/>
        </authorList>
    </citation>
    <scope>NUCLEOTIDE SEQUENCE [LARGE SCALE GENOMIC DNA]</scope>
    <source>
        <strain evidence="2">ATCC 9039 / DSM 1715 / NCIMB 8712</strain>
    </source>
</reference>
<dbReference type="RefSeq" id="WP_012384337.1">
    <property type="nucleotide sequence ID" value="NC_010581.1"/>
</dbReference>
<gene>
    <name evidence="1" type="ordered locus">Bind_1340</name>
</gene>
<sequence>MIFNLDKLALYAPIISMILVPDKVLKKMEIFASVPGPLDQDFKKWRKIRLFSKKVKVV</sequence>
<dbReference type="EMBL" id="CP001016">
    <property type="protein sequence ID" value="ACB94980.1"/>
    <property type="molecule type" value="Genomic_DNA"/>
</dbReference>
<protein>
    <submittedName>
        <fullName evidence="1">Uncharacterized protein</fullName>
    </submittedName>
</protein>
<dbReference type="AlphaFoldDB" id="B2IK48"/>
<name>B2IK48_BEII9</name>
<evidence type="ECO:0000313" key="2">
    <source>
        <dbReference type="Proteomes" id="UP000001695"/>
    </source>
</evidence>
<dbReference type="KEGG" id="bid:Bind_1340"/>
<organism evidence="1 2">
    <name type="scientific">Beijerinckia indica subsp. indica (strain ATCC 9039 / DSM 1715 / NCIMB 8712)</name>
    <dbReference type="NCBI Taxonomy" id="395963"/>
    <lineage>
        <taxon>Bacteria</taxon>
        <taxon>Pseudomonadati</taxon>
        <taxon>Pseudomonadota</taxon>
        <taxon>Alphaproteobacteria</taxon>
        <taxon>Hyphomicrobiales</taxon>
        <taxon>Beijerinckiaceae</taxon>
        <taxon>Beijerinckia</taxon>
    </lineage>
</organism>
<dbReference type="HOGENOM" id="CLU_2970130_0_0_5"/>
<reference evidence="2" key="1">
    <citation type="submission" date="2008-03" db="EMBL/GenBank/DDBJ databases">
        <title>Complete sequence of chromosome of Beijerinckia indica subsp. indica ATCC 9039.</title>
        <authorList>
            <consortium name="US DOE Joint Genome Institute"/>
            <person name="Copeland A."/>
            <person name="Lucas S."/>
            <person name="Lapidus A."/>
            <person name="Glavina del Rio T."/>
            <person name="Dalin E."/>
            <person name="Tice H."/>
            <person name="Bruce D."/>
            <person name="Goodwin L."/>
            <person name="Pitluck S."/>
            <person name="LaButti K."/>
            <person name="Schmutz J."/>
            <person name="Larimer F."/>
            <person name="Land M."/>
            <person name="Hauser L."/>
            <person name="Kyrpides N."/>
            <person name="Mikhailova N."/>
            <person name="Dunfield P.F."/>
            <person name="Dedysh S.N."/>
            <person name="Liesack W."/>
            <person name="Saw J.H."/>
            <person name="Alam M."/>
            <person name="Chen Y."/>
            <person name="Murrell J.C."/>
            <person name="Richardson P."/>
        </authorList>
    </citation>
    <scope>NUCLEOTIDE SEQUENCE [LARGE SCALE GENOMIC DNA]</scope>
    <source>
        <strain evidence="2">ATCC 9039 / DSM 1715 / NCIMB 8712</strain>
    </source>
</reference>
<dbReference type="STRING" id="395963.Bind_1340"/>
<accession>B2IK48</accession>
<keyword evidence="2" id="KW-1185">Reference proteome</keyword>
<evidence type="ECO:0000313" key="1">
    <source>
        <dbReference type="EMBL" id="ACB94980.1"/>
    </source>
</evidence>
<proteinExistence type="predicted"/>
<dbReference type="Proteomes" id="UP000001695">
    <property type="component" value="Chromosome"/>
</dbReference>